<dbReference type="PANTHER" id="PTHR23024:SF584">
    <property type="entry name" value="FAMILY PROTEIN, PUTATIVE (AFU_ORTHOLOGUE AFUA_3G14530)-RELATED"/>
    <property type="match status" value="1"/>
</dbReference>
<dbReference type="AlphaFoldDB" id="A0A0U5G8Q0"/>
<organism evidence="3 4">
    <name type="scientific">Aspergillus calidoustus</name>
    <dbReference type="NCBI Taxonomy" id="454130"/>
    <lineage>
        <taxon>Eukaryota</taxon>
        <taxon>Fungi</taxon>
        <taxon>Dikarya</taxon>
        <taxon>Ascomycota</taxon>
        <taxon>Pezizomycotina</taxon>
        <taxon>Eurotiomycetes</taxon>
        <taxon>Eurotiomycetidae</taxon>
        <taxon>Eurotiales</taxon>
        <taxon>Aspergillaceae</taxon>
        <taxon>Aspergillus</taxon>
        <taxon>Aspergillus subgen. Nidulantes</taxon>
    </lineage>
</organism>
<sequence length="428" mass="47188">MTHSNLGRMIEKISPCLLSFFPCRIPSTFPLPTVTPESQIQKVRMLLLSALRITRDALFTRHLPLRIRLLMLTLQPITLLTYTIEWFTARKFPHQQDLRIPLKRAGKGRTVRAVVYLPPARQSLHHTTSTSTTSAAAATTTESSPTERTLKSKIPLHLNIHGGAFLGGLPEGNARFCAQLARESGAVVVSTGYRYTPVARFPDAHEDVQDVAEWLLEHAEEMWGADPGCFTVSGFSVGGNLGLGVAQSLVGRGESGEVRGLVSFEGVMDFRIPPWQKPRPKGFAEHDPLQFLQPLFDAYAGPNRARDMANPLLHPILAPISTLPQNLFFIVGGQCILRSETVATIERLEAEARSINAANGLGQSVVEEKGPDGRAVVVKSYVAEGQIHGWTEMPSFAVDVEKRTRAFGDAVRFLMRVHRAYGYVHLEA</sequence>
<reference evidence="4" key="1">
    <citation type="journal article" date="2016" name="Genome Announc.">
        <title>Draft genome sequences of fungus Aspergillus calidoustus.</title>
        <authorList>
            <person name="Horn F."/>
            <person name="Linde J."/>
            <person name="Mattern D.J."/>
            <person name="Walther G."/>
            <person name="Guthke R."/>
            <person name="Scherlach K."/>
            <person name="Martin K."/>
            <person name="Brakhage A.A."/>
            <person name="Petzke L."/>
            <person name="Valiante V."/>
        </authorList>
    </citation>
    <scope>NUCLEOTIDE SEQUENCE [LARGE SCALE GENOMIC DNA]</scope>
    <source>
        <strain evidence="4">SF006504</strain>
    </source>
</reference>
<keyword evidence="4" id="KW-1185">Reference proteome</keyword>
<name>A0A0U5G8Q0_ASPCI</name>
<accession>A0A0U5G8Q0</accession>
<feature type="region of interest" description="Disordered" evidence="1">
    <location>
        <begin position="123"/>
        <end position="149"/>
    </location>
</feature>
<dbReference type="Pfam" id="PF07859">
    <property type="entry name" value="Abhydrolase_3"/>
    <property type="match status" value="1"/>
</dbReference>
<feature type="domain" description="Alpha/beta hydrolase fold-3" evidence="2">
    <location>
        <begin position="158"/>
        <end position="354"/>
    </location>
</feature>
<dbReference type="InterPro" id="IPR029058">
    <property type="entry name" value="AB_hydrolase_fold"/>
</dbReference>
<evidence type="ECO:0000256" key="1">
    <source>
        <dbReference type="SAM" id="MobiDB-lite"/>
    </source>
</evidence>
<feature type="compositionally biased region" description="Low complexity" evidence="1">
    <location>
        <begin position="127"/>
        <end position="147"/>
    </location>
</feature>
<dbReference type="EMBL" id="CDMC01000008">
    <property type="protein sequence ID" value="CEL06776.1"/>
    <property type="molecule type" value="Genomic_DNA"/>
</dbReference>
<proteinExistence type="predicted"/>
<dbReference type="STRING" id="454130.A0A0U5G8Q0"/>
<protein>
    <recommendedName>
        <fullName evidence="2">Alpha/beta hydrolase fold-3 domain-containing protein</fullName>
    </recommendedName>
</protein>
<dbReference type="Proteomes" id="UP000054771">
    <property type="component" value="Unassembled WGS sequence"/>
</dbReference>
<dbReference type="Gene3D" id="3.40.50.1820">
    <property type="entry name" value="alpha/beta hydrolase"/>
    <property type="match status" value="1"/>
</dbReference>
<dbReference type="OrthoDB" id="408631at2759"/>
<dbReference type="InterPro" id="IPR050466">
    <property type="entry name" value="Carboxylest/Gibb_receptor"/>
</dbReference>
<dbReference type="SUPFAM" id="SSF53474">
    <property type="entry name" value="alpha/beta-Hydrolases"/>
    <property type="match status" value="1"/>
</dbReference>
<dbReference type="GO" id="GO:0016787">
    <property type="term" value="F:hydrolase activity"/>
    <property type="evidence" value="ECO:0007669"/>
    <property type="project" value="InterPro"/>
</dbReference>
<gene>
    <name evidence="3" type="ORF">ASPCAL09948</name>
</gene>
<dbReference type="PANTHER" id="PTHR23024">
    <property type="entry name" value="ARYLACETAMIDE DEACETYLASE"/>
    <property type="match status" value="1"/>
</dbReference>
<dbReference type="InterPro" id="IPR013094">
    <property type="entry name" value="AB_hydrolase_3"/>
</dbReference>
<evidence type="ECO:0000259" key="2">
    <source>
        <dbReference type="Pfam" id="PF07859"/>
    </source>
</evidence>
<evidence type="ECO:0000313" key="4">
    <source>
        <dbReference type="Proteomes" id="UP000054771"/>
    </source>
</evidence>
<evidence type="ECO:0000313" key="3">
    <source>
        <dbReference type="EMBL" id="CEL06776.1"/>
    </source>
</evidence>